<evidence type="ECO:0000256" key="5">
    <source>
        <dbReference type="ARBA" id="ARBA00022927"/>
    </source>
</evidence>
<dbReference type="PANTHER" id="PTHR10663:SF375">
    <property type="entry name" value="LD29171P"/>
    <property type="match status" value="1"/>
</dbReference>
<comment type="subcellular location">
    <subcellularLocation>
        <location evidence="2">Cytoplasm</location>
    </subcellularLocation>
    <subcellularLocation>
        <location evidence="1">Membrane</location>
    </subcellularLocation>
</comment>
<dbReference type="InterPro" id="IPR032691">
    <property type="entry name" value="Mon2/Sec7/BIG1-like_HUS"/>
</dbReference>
<dbReference type="SUPFAM" id="SSF48425">
    <property type="entry name" value="Sec7 domain"/>
    <property type="match status" value="1"/>
</dbReference>
<keyword evidence="6" id="KW-0472">Membrane</keyword>
<keyword evidence="4" id="KW-0963">Cytoplasm</keyword>
<evidence type="ECO:0000259" key="8">
    <source>
        <dbReference type="PROSITE" id="PS50190"/>
    </source>
</evidence>
<sequence>METFVSRTLTKITKAAKGVAKFKELRAACDEALEKLAAAKAAGENGEDAEAYFAPLRLACESQHAPAMEEALDCVQKLIAYGYLRGTALGPASPADGGDGDDAASAASSEADAAPGGSTMDGIVATICGCDDFDDDGVQLQVIKALLTAVTSNTCAIHEGSLLVAVRSCYNIHLVTRNAVNKTTAKATLTQMLSIVFQRMEAHDARGDAPPEAPPPAFAVGDGCAVPGVGDGVLAALGEDGLAHVELKKWASADGARVTLRCDAAALRDEAGDEAEPRVLGVAPTPEHCTIEDGALVLAKRSHLAAATPFGSAHHKDAFLLFRALCKLSMKGGGDGDAPAAPSEPISMQSKVLSLELLLSVLEHAGPSFRGGARFVGAVRQYLCVSLLKNCTSNVTHVVALSLRIFVALISKFRDHLKAEIEVFIHHIFLRILDSDNSTHEHKMLVLEVFHKLCGDTDSLVEIFLSYDADFESVDVFKHIVVALARVVKGSASAAALAAAQGGQGDAGRRARANDGARSSASALGPRRDLGTGGDGAVELDKVAASSAPRRPPAATGGGGGGGDGGDDSPAPPDAPKRHDSVQAFDLKQRLQEDLKDGILKFNMKPKHGLKTLHGKGHVDETDPKSVAAFLHAHAAALDKTVVGDYLGKEEAYQDGFCVKVLHEYVDAMDFTGLEFDVAIRHFLSGFRLPGEAQKIDRMMEKYAERYCALNKAVFPSADVAFVLAFSVIMLQTDLHNPAVKEEKKMTKEGFRRNNRGICNGADLDGAFLDEIFDRIKLAPITLAEDDRLREKEAAKEGTAASQLAQSMGGAFGLGGPTPQRRRAEAFVREREDMVRASVTLLRQSRPAFSAFPSGDASKAGAPKRAGKATAALVAPKMFEVAWGPALSAFSHALERIFRGPRPTALALRGLKMSATIASCLGLDVACLSLVNALAAFTTLYGPPKPLLPRHAACAETLLGLASHDECAEHLGASWLPLLRVASKVAHLRLVSTGARTDDAYFGGEEQGKGSAASRSAEAERKTREEENARALAAHSGIDDAALDALFARSAKLSAVGVEAFITQLCAVSAAELSTGDALDLGATFALSEADVQAGGAYDDQGGDSAGRPLPPLGAPPRPRVYSLQRLVDVADGNIAHRPRLAWDRMWRVLAAHFARAGAHANADVARYAVDSLRQLSLKFLSKEELKAFTFQRAFLRPFERVFRANRDEAGRASRADVREYVVACVDVLVQARAANLKSGWRSILSVLGAAAGDGEPRVAALAFASLGQVIDGHLEAVAVDFVDLVNCAVAFASAPGRDEATTAMARAALAKLERCGRALADGTIRDAVANSDDAKDQAAPAGGDGAQLELWWPLLLGLAQRVADPREVVRNGALSTLRRVLERDCGDFGAETWRLVFRGVLFPSLESAWTDDAPRPGSTRPTDAAPPPSRDAASWLDTTAPAVLDACVALYAARGGGAENAPLLGEMLALLGDCVCQDAEALSRVAVDALARTLAAIPAMDPAAPPDTWDVAAHGVAHLVDRALPPDLRAYLLPAPGDEKGDAGAVAAGLDRGATIARLVASLQLLPLAGGLLVSAAEAGALSEGGADALLRSMATSRAFGAAFDRDARLRAECLSERLMGADEAPDLVAMTVAAGAEAFGALRALDGLGADYAALAEPRLLGLCRDVLRDYAAAERAAAQGNGGLPLPPKLLDAATPLALDALAFVRDLPPDKFAKHCAWLVPVLSELIVCQSVQLRTTVAAVFATRLPSALLGRTQATRVQTPSDAALKPELPQPPATPAAGETGDADETPAAGGPSRRHPGTVAKPYRLFESQ</sequence>
<dbReference type="Gene3D" id="1.10.1000.11">
    <property type="entry name" value="Arf Nucleotide-binding Site Opener,domain 2"/>
    <property type="match status" value="1"/>
</dbReference>
<name>A0ABR1FQZ3_AURAN</name>
<dbReference type="PROSITE" id="PS50190">
    <property type="entry name" value="SEC7"/>
    <property type="match status" value="1"/>
</dbReference>
<feature type="compositionally biased region" description="Basic and acidic residues" evidence="7">
    <location>
        <begin position="1017"/>
        <end position="1027"/>
    </location>
</feature>
<feature type="region of interest" description="Disordered" evidence="7">
    <location>
        <begin position="1002"/>
        <end position="1027"/>
    </location>
</feature>
<dbReference type="Pfam" id="PF12783">
    <property type="entry name" value="Sec7-like_HUS"/>
    <property type="match status" value="1"/>
</dbReference>
<feature type="region of interest" description="Disordered" evidence="7">
    <location>
        <begin position="1096"/>
        <end position="1116"/>
    </location>
</feature>
<dbReference type="InterPro" id="IPR046455">
    <property type="entry name" value="Sec7/BIG1-like_C"/>
</dbReference>
<feature type="region of interest" description="Disordered" evidence="7">
    <location>
        <begin position="499"/>
        <end position="579"/>
    </location>
</feature>
<accession>A0ABR1FQZ3</accession>
<evidence type="ECO:0000256" key="7">
    <source>
        <dbReference type="SAM" id="MobiDB-lite"/>
    </source>
</evidence>
<comment type="caution">
    <text evidence="9">The sequence shown here is derived from an EMBL/GenBank/DDBJ whole genome shotgun (WGS) entry which is preliminary data.</text>
</comment>
<dbReference type="Pfam" id="PF01369">
    <property type="entry name" value="Sec7"/>
    <property type="match status" value="1"/>
</dbReference>
<dbReference type="InterPro" id="IPR015403">
    <property type="entry name" value="Mon2/Sec7/BIG1-like_HDS"/>
</dbReference>
<keyword evidence="10" id="KW-1185">Reference proteome</keyword>
<feature type="region of interest" description="Disordered" evidence="7">
    <location>
        <begin position="94"/>
        <end position="116"/>
    </location>
</feature>
<dbReference type="SMART" id="SM00222">
    <property type="entry name" value="Sec7"/>
    <property type="match status" value="1"/>
</dbReference>
<proteinExistence type="predicted"/>
<reference evidence="9 10" key="1">
    <citation type="submission" date="2024-03" db="EMBL/GenBank/DDBJ databases">
        <title>Aureococcus anophagefferens CCMP1851 and Kratosvirus quantuckense: Draft genome of a second virus-susceptible host strain in the model system.</title>
        <authorList>
            <person name="Chase E."/>
            <person name="Truchon A.R."/>
            <person name="Schepens W."/>
            <person name="Wilhelm S.W."/>
        </authorList>
    </citation>
    <scope>NUCLEOTIDE SEQUENCE [LARGE SCALE GENOMIC DNA]</scope>
    <source>
        <strain evidence="9 10">CCMP1851</strain>
    </source>
</reference>
<evidence type="ECO:0000256" key="6">
    <source>
        <dbReference type="ARBA" id="ARBA00023136"/>
    </source>
</evidence>
<keyword evidence="3" id="KW-0813">Transport</keyword>
<evidence type="ECO:0000256" key="1">
    <source>
        <dbReference type="ARBA" id="ARBA00004370"/>
    </source>
</evidence>
<feature type="compositionally biased region" description="Low complexity" evidence="7">
    <location>
        <begin position="544"/>
        <end position="555"/>
    </location>
</feature>
<dbReference type="Gene3D" id="1.10.220.20">
    <property type="match status" value="1"/>
</dbReference>
<dbReference type="Proteomes" id="UP001363151">
    <property type="component" value="Unassembled WGS sequence"/>
</dbReference>
<evidence type="ECO:0000313" key="10">
    <source>
        <dbReference type="Proteomes" id="UP001363151"/>
    </source>
</evidence>
<keyword evidence="5" id="KW-0653">Protein transport</keyword>
<dbReference type="InterPro" id="IPR032629">
    <property type="entry name" value="DCB_dom"/>
</dbReference>
<feature type="compositionally biased region" description="Low complexity" evidence="7">
    <location>
        <begin position="103"/>
        <end position="116"/>
    </location>
</feature>
<dbReference type="Pfam" id="PF16213">
    <property type="entry name" value="DCB"/>
    <property type="match status" value="1"/>
</dbReference>
<feature type="region of interest" description="Disordered" evidence="7">
    <location>
        <begin position="1411"/>
        <end position="1433"/>
    </location>
</feature>
<organism evidence="9 10">
    <name type="scientific">Aureococcus anophagefferens</name>
    <name type="common">Harmful bloom alga</name>
    <dbReference type="NCBI Taxonomy" id="44056"/>
    <lineage>
        <taxon>Eukaryota</taxon>
        <taxon>Sar</taxon>
        <taxon>Stramenopiles</taxon>
        <taxon>Ochrophyta</taxon>
        <taxon>Pelagophyceae</taxon>
        <taxon>Pelagomonadales</taxon>
        <taxon>Pelagomonadaceae</taxon>
        <taxon>Aureococcus</taxon>
    </lineage>
</organism>
<evidence type="ECO:0000256" key="2">
    <source>
        <dbReference type="ARBA" id="ARBA00004496"/>
    </source>
</evidence>
<feature type="domain" description="SEC7" evidence="8">
    <location>
        <begin position="584"/>
        <end position="779"/>
    </location>
</feature>
<dbReference type="EMBL" id="JBBJCI010000289">
    <property type="protein sequence ID" value="KAK7235876.1"/>
    <property type="molecule type" value="Genomic_DNA"/>
</dbReference>
<dbReference type="Pfam" id="PF20252">
    <property type="entry name" value="BIG2_C"/>
    <property type="match status" value="1"/>
</dbReference>
<dbReference type="InterPro" id="IPR000904">
    <property type="entry name" value="Sec7_dom"/>
</dbReference>
<evidence type="ECO:0000313" key="9">
    <source>
        <dbReference type="EMBL" id="KAK7235876.1"/>
    </source>
</evidence>
<dbReference type="Pfam" id="PF09324">
    <property type="entry name" value="Sec7-like_HDS"/>
    <property type="match status" value="1"/>
</dbReference>
<dbReference type="CDD" id="cd00171">
    <property type="entry name" value="Sec7"/>
    <property type="match status" value="1"/>
</dbReference>
<protein>
    <recommendedName>
        <fullName evidence="8">SEC7 domain-containing protein</fullName>
    </recommendedName>
</protein>
<dbReference type="InterPro" id="IPR023394">
    <property type="entry name" value="Sec7_C_sf"/>
</dbReference>
<evidence type="ECO:0000256" key="3">
    <source>
        <dbReference type="ARBA" id="ARBA00022448"/>
    </source>
</evidence>
<dbReference type="SUPFAM" id="SSF48371">
    <property type="entry name" value="ARM repeat"/>
    <property type="match status" value="1"/>
</dbReference>
<evidence type="ECO:0000256" key="4">
    <source>
        <dbReference type="ARBA" id="ARBA00022490"/>
    </source>
</evidence>
<gene>
    <name evidence="9" type="ORF">SO694_00064196</name>
</gene>
<dbReference type="PANTHER" id="PTHR10663">
    <property type="entry name" value="GUANYL-NUCLEOTIDE EXCHANGE FACTOR"/>
    <property type="match status" value="1"/>
</dbReference>
<feature type="region of interest" description="Disordered" evidence="7">
    <location>
        <begin position="1759"/>
        <end position="1817"/>
    </location>
</feature>
<dbReference type="InterPro" id="IPR035999">
    <property type="entry name" value="Sec7_dom_sf"/>
</dbReference>
<dbReference type="InterPro" id="IPR016024">
    <property type="entry name" value="ARM-type_fold"/>
</dbReference>